<proteinExistence type="predicted"/>
<dbReference type="Proteomes" id="UP000265520">
    <property type="component" value="Unassembled WGS sequence"/>
</dbReference>
<protein>
    <submittedName>
        <fullName evidence="2">Uncharacterized protein</fullName>
    </submittedName>
</protein>
<sequence length="47" mass="5173">MGADKKNSKDLKKNPVSNQNGIGHSENRPVDKNNSKDPKKNPVSNQN</sequence>
<organism evidence="2 3">
    <name type="scientific">Trifolium medium</name>
    <dbReference type="NCBI Taxonomy" id="97028"/>
    <lineage>
        <taxon>Eukaryota</taxon>
        <taxon>Viridiplantae</taxon>
        <taxon>Streptophyta</taxon>
        <taxon>Embryophyta</taxon>
        <taxon>Tracheophyta</taxon>
        <taxon>Spermatophyta</taxon>
        <taxon>Magnoliopsida</taxon>
        <taxon>eudicotyledons</taxon>
        <taxon>Gunneridae</taxon>
        <taxon>Pentapetalae</taxon>
        <taxon>rosids</taxon>
        <taxon>fabids</taxon>
        <taxon>Fabales</taxon>
        <taxon>Fabaceae</taxon>
        <taxon>Papilionoideae</taxon>
        <taxon>50 kb inversion clade</taxon>
        <taxon>NPAAA clade</taxon>
        <taxon>Hologalegina</taxon>
        <taxon>IRL clade</taxon>
        <taxon>Trifolieae</taxon>
        <taxon>Trifolium</taxon>
    </lineage>
</organism>
<dbReference type="AlphaFoldDB" id="A0A392MND3"/>
<evidence type="ECO:0000313" key="2">
    <source>
        <dbReference type="EMBL" id="MCH88713.1"/>
    </source>
</evidence>
<reference evidence="2 3" key="1">
    <citation type="journal article" date="2018" name="Front. Plant Sci.">
        <title>Red Clover (Trifolium pratense) and Zigzag Clover (T. medium) - A Picture of Genomic Similarities and Differences.</title>
        <authorList>
            <person name="Dluhosova J."/>
            <person name="Istvanek J."/>
            <person name="Nedelnik J."/>
            <person name="Repkova J."/>
        </authorList>
    </citation>
    <scope>NUCLEOTIDE SEQUENCE [LARGE SCALE GENOMIC DNA]</scope>
    <source>
        <strain evidence="3">cv. 10/8</strain>
        <tissue evidence="2">Leaf</tissue>
    </source>
</reference>
<feature type="non-terminal residue" evidence="2">
    <location>
        <position position="47"/>
    </location>
</feature>
<accession>A0A392MND3</accession>
<comment type="caution">
    <text evidence="2">The sequence shown here is derived from an EMBL/GenBank/DDBJ whole genome shotgun (WGS) entry which is preliminary data.</text>
</comment>
<dbReference type="EMBL" id="LXQA010014692">
    <property type="protein sequence ID" value="MCH88713.1"/>
    <property type="molecule type" value="Genomic_DNA"/>
</dbReference>
<keyword evidence="3" id="KW-1185">Reference proteome</keyword>
<gene>
    <name evidence="2" type="ORF">A2U01_0009604</name>
</gene>
<feature type="compositionally biased region" description="Basic and acidic residues" evidence="1">
    <location>
        <begin position="25"/>
        <end position="40"/>
    </location>
</feature>
<evidence type="ECO:0000313" key="3">
    <source>
        <dbReference type="Proteomes" id="UP000265520"/>
    </source>
</evidence>
<name>A0A392MND3_9FABA</name>
<feature type="compositionally biased region" description="Basic and acidic residues" evidence="1">
    <location>
        <begin position="1"/>
        <end position="13"/>
    </location>
</feature>
<feature type="region of interest" description="Disordered" evidence="1">
    <location>
        <begin position="1"/>
        <end position="47"/>
    </location>
</feature>
<evidence type="ECO:0000256" key="1">
    <source>
        <dbReference type="SAM" id="MobiDB-lite"/>
    </source>
</evidence>